<dbReference type="Pfam" id="PF01022">
    <property type="entry name" value="HTH_5"/>
    <property type="match status" value="1"/>
</dbReference>
<dbReference type="InterPro" id="IPR011991">
    <property type="entry name" value="ArsR-like_HTH"/>
</dbReference>
<dbReference type="RefSeq" id="WP_151169320.1">
    <property type="nucleotide sequence ID" value="NZ_WACR01000009.1"/>
</dbReference>
<name>A0A6N6M4Q6_9FLAO</name>
<dbReference type="SMART" id="SM00418">
    <property type="entry name" value="HTH_ARSR"/>
    <property type="match status" value="1"/>
</dbReference>
<evidence type="ECO:0000259" key="4">
    <source>
        <dbReference type="PROSITE" id="PS50987"/>
    </source>
</evidence>
<dbReference type="AlphaFoldDB" id="A0A6N6M4Q6"/>
<protein>
    <submittedName>
        <fullName evidence="5">Helix-turn-helix transcriptional regulator</fullName>
    </submittedName>
</protein>
<keyword evidence="1" id="KW-0805">Transcription regulation</keyword>
<feature type="domain" description="HTH arsR-type" evidence="4">
    <location>
        <begin position="8"/>
        <end position="101"/>
    </location>
</feature>
<dbReference type="PRINTS" id="PR00778">
    <property type="entry name" value="HTHARSR"/>
</dbReference>
<gene>
    <name evidence="5" type="ORF">F3059_11340</name>
</gene>
<dbReference type="GO" id="GO:0003677">
    <property type="term" value="F:DNA binding"/>
    <property type="evidence" value="ECO:0007669"/>
    <property type="project" value="UniProtKB-KW"/>
</dbReference>
<dbReference type="SUPFAM" id="SSF46785">
    <property type="entry name" value="Winged helix' DNA-binding domain"/>
    <property type="match status" value="1"/>
</dbReference>
<dbReference type="PANTHER" id="PTHR33154:SF18">
    <property type="entry name" value="ARSENICAL RESISTANCE OPERON REPRESSOR"/>
    <property type="match status" value="1"/>
</dbReference>
<organism evidence="5 6">
    <name type="scientific">Salibacter halophilus</name>
    <dbReference type="NCBI Taxonomy" id="1803916"/>
    <lineage>
        <taxon>Bacteria</taxon>
        <taxon>Pseudomonadati</taxon>
        <taxon>Bacteroidota</taxon>
        <taxon>Flavobacteriia</taxon>
        <taxon>Flavobacteriales</taxon>
        <taxon>Salibacteraceae</taxon>
        <taxon>Salibacter</taxon>
    </lineage>
</organism>
<evidence type="ECO:0000256" key="1">
    <source>
        <dbReference type="ARBA" id="ARBA00023015"/>
    </source>
</evidence>
<dbReference type="PROSITE" id="PS50987">
    <property type="entry name" value="HTH_ARSR_2"/>
    <property type="match status" value="1"/>
</dbReference>
<evidence type="ECO:0000256" key="3">
    <source>
        <dbReference type="ARBA" id="ARBA00023163"/>
    </source>
</evidence>
<dbReference type="InterPro" id="IPR051081">
    <property type="entry name" value="HTH_MetalResp_TranReg"/>
</dbReference>
<proteinExistence type="predicted"/>
<comment type="caution">
    <text evidence="5">The sequence shown here is derived from an EMBL/GenBank/DDBJ whole genome shotgun (WGS) entry which is preliminary data.</text>
</comment>
<keyword evidence="6" id="KW-1185">Reference proteome</keyword>
<dbReference type="OrthoDB" id="9800872at2"/>
<dbReference type="Gene3D" id="1.10.10.10">
    <property type="entry name" value="Winged helix-like DNA-binding domain superfamily/Winged helix DNA-binding domain"/>
    <property type="match status" value="1"/>
</dbReference>
<accession>A0A6N6M4Q6</accession>
<reference evidence="5 6" key="1">
    <citation type="submission" date="2019-09" db="EMBL/GenBank/DDBJ databases">
        <title>Genomes of Cryomorphaceae.</title>
        <authorList>
            <person name="Bowman J.P."/>
        </authorList>
    </citation>
    <scope>NUCLEOTIDE SEQUENCE [LARGE SCALE GENOMIC DNA]</scope>
    <source>
        <strain evidence="5 6">KCTC 52047</strain>
    </source>
</reference>
<evidence type="ECO:0000313" key="5">
    <source>
        <dbReference type="EMBL" id="KAB1063229.1"/>
    </source>
</evidence>
<dbReference type="NCBIfam" id="NF033788">
    <property type="entry name" value="HTH_metalloreg"/>
    <property type="match status" value="1"/>
</dbReference>
<sequence>MEVVDVESKTEKIDKAVYMLKAIAHPLRLQIVELLTGNEELCVSDIHQQMGVEQAVASQQLKILKQNGVLTCKRKGKHSFYQLAHPQIKDLISCIESCHSC</sequence>
<dbReference type="InterPro" id="IPR036390">
    <property type="entry name" value="WH_DNA-bd_sf"/>
</dbReference>
<dbReference type="Proteomes" id="UP000435357">
    <property type="component" value="Unassembled WGS sequence"/>
</dbReference>
<dbReference type="EMBL" id="WACR01000009">
    <property type="protein sequence ID" value="KAB1063229.1"/>
    <property type="molecule type" value="Genomic_DNA"/>
</dbReference>
<dbReference type="PANTHER" id="PTHR33154">
    <property type="entry name" value="TRANSCRIPTIONAL REGULATOR, ARSR FAMILY"/>
    <property type="match status" value="1"/>
</dbReference>
<dbReference type="GO" id="GO:0003700">
    <property type="term" value="F:DNA-binding transcription factor activity"/>
    <property type="evidence" value="ECO:0007669"/>
    <property type="project" value="InterPro"/>
</dbReference>
<dbReference type="CDD" id="cd00090">
    <property type="entry name" value="HTH_ARSR"/>
    <property type="match status" value="1"/>
</dbReference>
<dbReference type="InterPro" id="IPR036388">
    <property type="entry name" value="WH-like_DNA-bd_sf"/>
</dbReference>
<evidence type="ECO:0000313" key="6">
    <source>
        <dbReference type="Proteomes" id="UP000435357"/>
    </source>
</evidence>
<dbReference type="InterPro" id="IPR001845">
    <property type="entry name" value="HTH_ArsR_DNA-bd_dom"/>
</dbReference>
<keyword evidence="3" id="KW-0804">Transcription</keyword>
<evidence type="ECO:0000256" key="2">
    <source>
        <dbReference type="ARBA" id="ARBA00023125"/>
    </source>
</evidence>
<keyword evidence="2" id="KW-0238">DNA-binding</keyword>